<proteinExistence type="predicted"/>
<dbReference type="Gene3D" id="3.30.110.170">
    <property type="entry name" value="Protein of unknown function (DUF541), domain 1"/>
    <property type="match status" value="1"/>
</dbReference>
<gene>
    <name evidence="2" type="ORF">ENT43_01990</name>
</gene>
<protein>
    <submittedName>
        <fullName evidence="2">DUF541 domain-containing protein</fullName>
    </submittedName>
</protein>
<keyword evidence="1" id="KW-0812">Transmembrane</keyword>
<feature type="transmembrane region" description="Helical" evidence="1">
    <location>
        <begin position="12"/>
        <end position="35"/>
    </location>
</feature>
<dbReference type="InterPro" id="IPR007497">
    <property type="entry name" value="SIMPL/DUF541"/>
</dbReference>
<sequence>MENKKFDLSNRIFVPLMIIFVELIVGFALMLYFGAIGTTRMDIANETITVEGQGKVYVTPDIAVARMGVTTESEKSEEAVSKNNEKMNNIIKEIKAMGIEDKDIETVNYSLYPKYDYSGGRDTIIGYTLSQEINIKVRDFNQVSAVIQKATSLGANTINQLTFSVDNPEKAKNEAMQLAIEKAKEKAEVMAKASGLRLGKLVNVYEGGSGGGTIPLYAEKSMGMGGGDSSPAPDIQAGQQEIVVNMSLVYRLR</sequence>
<dbReference type="EMBL" id="DSYQ01000007">
    <property type="protein sequence ID" value="HGT71009.1"/>
    <property type="molecule type" value="Genomic_DNA"/>
</dbReference>
<dbReference type="InterPro" id="IPR052022">
    <property type="entry name" value="26kDa_periplasmic_antigen"/>
</dbReference>
<keyword evidence="1" id="KW-1133">Transmembrane helix</keyword>
<comment type="caution">
    <text evidence="2">The sequence shown here is derived from an EMBL/GenBank/DDBJ whole genome shotgun (WGS) entry which is preliminary data.</text>
</comment>
<dbReference type="Gene3D" id="3.30.70.2970">
    <property type="entry name" value="Protein of unknown function (DUF541), domain 2"/>
    <property type="match status" value="1"/>
</dbReference>
<dbReference type="PANTHER" id="PTHR34387:SF2">
    <property type="entry name" value="SLR1258 PROTEIN"/>
    <property type="match status" value="1"/>
</dbReference>
<accession>A0A7C4M0D4</accession>
<dbReference type="PANTHER" id="PTHR34387">
    <property type="entry name" value="SLR1258 PROTEIN"/>
    <property type="match status" value="1"/>
</dbReference>
<name>A0A7C4M0D4_UNCC3</name>
<keyword evidence="1" id="KW-0472">Membrane</keyword>
<organism evidence="2">
    <name type="scientific">candidate division CPR3 bacterium</name>
    <dbReference type="NCBI Taxonomy" id="2268181"/>
    <lineage>
        <taxon>Bacteria</taxon>
        <taxon>Bacteria division CPR3</taxon>
    </lineage>
</organism>
<dbReference type="GO" id="GO:0006974">
    <property type="term" value="P:DNA damage response"/>
    <property type="evidence" value="ECO:0007669"/>
    <property type="project" value="TreeGrafter"/>
</dbReference>
<reference evidence="2" key="1">
    <citation type="journal article" date="2020" name="mSystems">
        <title>Genome- and Community-Level Interaction Insights into Carbon Utilization and Element Cycling Functions of Hydrothermarchaeota in Hydrothermal Sediment.</title>
        <authorList>
            <person name="Zhou Z."/>
            <person name="Liu Y."/>
            <person name="Xu W."/>
            <person name="Pan J."/>
            <person name="Luo Z.H."/>
            <person name="Li M."/>
        </authorList>
    </citation>
    <scope>NUCLEOTIDE SEQUENCE [LARGE SCALE GENOMIC DNA]</scope>
    <source>
        <strain evidence="2">SpSt-579</strain>
    </source>
</reference>
<evidence type="ECO:0000256" key="1">
    <source>
        <dbReference type="SAM" id="Phobius"/>
    </source>
</evidence>
<dbReference type="Pfam" id="PF04402">
    <property type="entry name" value="SIMPL"/>
    <property type="match status" value="1"/>
</dbReference>
<dbReference type="AlphaFoldDB" id="A0A7C4M0D4"/>
<evidence type="ECO:0000313" key="2">
    <source>
        <dbReference type="EMBL" id="HGT71009.1"/>
    </source>
</evidence>